<evidence type="ECO:0000256" key="2">
    <source>
        <dbReference type="ARBA" id="ARBA00022737"/>
    </source>
</evidence>
<organism evidence="5 6">
    <name type="scientific">Ostreobium quekettii</name>
    <dbReference type="NCBI Taxonomy" id="121088"/>
    <lineage>
        <taxon>Eukaryota</taxon>
        <taxon>Viridiplantae</taxon>
        <taxon>Chlorophyta</taxon>
        <taxon>core chlorophytes</taxon>
        <taxon>Ulvophyceae</taxon>
        <taxon>TCBD clade</taxon>
        <taxon>Bryopsidales</taxon>
        <taxon>Ostreobineae</taxon>
        <taxon>Ostreobiaceae</taxon>
        <taxon>Ostreobium</taxon>
    </lineage>
</organism>
<gene>
    <name evidence="5" type="ORF">OSTQU699_LOCUS10711</name>
</gene>
<dbReference type="PANTHER" id="PTHR19848">
    <property type="entry name" value="WD40 REPEAT PROTEIN"/>
    <property type="match status" value="1"/>
</dbReference>
<keyword evidence="2" id="KW-0677">Repeat</keyword>
<sequence length="269" mass="28091">MWKSSLLLESWHWRRWWISMGTVAPLGASEVVASCSYDKTVRLWDAGGSRQHQLSSLAGHAAPVVQMAVGRGGMVATGDRGGSVIVWEVSQGGPAWRLKNIHKGHITAIAILHDVPGHGAPPLILTGGQDGTVRAWDPRQKNHVAKNTLHSNDKGRGAVGAIIGGSGAFGGLVITCGADKTLKLLDPRSGFCDTAAIALSDFPYSLSAVGNLALCGCGDGSLVVVDVERGEVLYGLGANRAAVRTLECSADTLLCSGDDGRAIVYRFGA</sequence>
<protein>
    <submittedName>
        <fullName evidence="5">Uncharacterized protein</fullName>
    </submittedName>
</protein>
<keyword evidence="4" id="KW-0732">Signal</keyword>
<dbReference type="SUPFAM" id="SSF50978">
    <property type="entry name" value="WD40 repeat-like"/>
    <property type="match status" value="1"/>
</dbReference>
<evidence type="ECO:0000313" key="5">
    <source>
        <dbReference type="EMBL" id="CAD7705357.1"/>
    </source>
</evidence>
<dbReference type="SMART" id="SM00320">
    <property type="entry name" value="WD40"/>
    <property type="match status" value="4"/>
</dbReference>
<accession>A0A8S1JGM5</accession>
<reference evidence="5" key="1">
    <citation type="submission" date="2020-12" db="EMBL/GenBank/DDBJ databases">
        <authorList>
            <person name="Iha C."/>
        </authorList>
    </citation>
    <scope>NUCLEOTIDE SEQUENCE</scope>
</reference>
<feature type="signal peptide" evidence="4">
    <location>
        <begin position="1"/>
        <end position="28"/>
    </location>
</feature>
<keyword evidence="1 3" id="KW-0853">WD repeat</keyword>
<keyword evidence="6" id="KW-1185">Reference proteome</keyword>
<dbReference type="InterPro" id="IPR001680">
    <property type="entry name" value="WD40_rpt"/>
</dbReference>
<dbReference type="EMBL" id="CAJHUC010003101">
    <property type="protein sequence ID" value="CAD7705357.1"/>
    <property type="molecule type" value="Genomic_DNA"/>
</dbReference>
<proteinExistence type="predicted"/>
<evidence type="ECO:0000313" key="6">
    <source>
        <dbReference type="Proteomes" id="UP000708148"/>
    </source>
</evidence>
<comment type="caution">
    <text evidence="5">The sequence shown here is derived from an EMBL/GenBank/DDBJ whole genome shotgun (WGS) entry which is preliminary data.</text>
</comment>
<dbReference type="AlphaFoldDB" id="A0A8S1JGM5"/>
<dbReference type="InterPro" id="IPR036322">
    <property type="entry name" value="WD40_repeat_dom_sf"/>
</dbReference>
<dbReference type="InterPro" id="IPR015943">
    <property type="entry name" value="WD40/YVTN_repeat-like_dom_sf"/>
</dbReference>
<feature type="chain" id="PRO_5035856071" evidence="4">
    <location>
        <begin position="29"/>
        <end position="269"/>
    </location>
</feature>
<dbReference type="PRINTS" id="PR00320">
    <property type="entry name" value="GPROTEINBRPT"/>
</dbReference>
<dbReference type="PROSITE" id="PS50082">
    <property type="entry name" value="WD_REPEATS_2"/>
    <property type="match status" value="1"/>
</dbReference>
<name>A0A8S1JGM5_9CHLO</name>
<dbReference type="OrthoDB" id="256303at2759"/>
<evidence type="ECO:0000256" key="3">
    <source>
        <dbReference type="PROSITE-ProRule" id="PRU00221"/>
    </source>
</evidence>
<feature type="repeat" description="WD" evidence="3">
    <location>
        <begin position="123"/>
        <end position="146"/>
    </location>
</feature>
<evidence type="ECO:0000256" key="1">
    <source>
        <dbReference type="ARBA" id="ARBA00022574"/>
    </source>
</evidence>
<dbReference type="Gene3D" id="2.130.10.10">
    <property type="entry name" value="YVTN repeat-like/Quinoprotein amine dehydrogenase"/>
    <property type="match status" value="2"/>
</dbReference>
<dbReference type="PANTHER" id="PTHR19848:SF7">
    <property type="entry name" value="F-BOX AND WD-40 DOMAIN PROTEIN 7"/>
    <property type="match status" value="1"/>
</dbReference>
<dbReference type="InterPro" id="IPR020472">
    <property type="entry name" value="WD40_PAC1"/>
</dbReference>
<evidence type="ECO:0000256" key="4">
    <source>
        <dbReference type="SAM" id="SignalP"/>
    </source>
</evidence>
<dbReference type="Pfam" id="PF00400">
    <property type="entry name" value="WD40"/>
    <property type="match status" value="2"/>
</dbReference>
<dbReference type="Proteomes" id="UP000708148">
    <property type="component" value="Unassembled WGS sequence"/>
</dbReference>